<protein>
    <submittedName>
        <fullName evidence="2">Uncharacterized protein</fullName>
    </submittedName>
</protein>
<dbReference type="HOGENOM" id="CLU_2907096_0_0_1"/>
<evidence type="ECO:0000256" key="1">
    <source>
        <dbReference type="SAM" id="MobiDB-lite"/>
    </source>
</evidence>
<feature type="compositionally biased region" description="Basic and acidic residues" evidence="1">
    <location>
        <begin position="10"/>
        <end position="26"/>
    </location>
</feature>
<dbReference type="Gramene" id="ERN18813">
    <property type="protein sequence ID" value="ERN18813"/>
    <property type="gene ID" value="AMTR_s00067p00099420"/>
</dbReference>
<evidence type="ECO:0000313" key="2">
    <source>
        <dbReference type="EMBL" id="ERN18813.1"/>
    </source>
</evidence>
<dbReference type="AlphaFoldDB" id="U5DEH9"/>
<dbReference type="Proteomes" id="UP000017836">
    <property type="component" value="Unassembled WGS sequence"/>
</dbReference>
<evidence type="ECO:0000313" key="3">
    <source>
        <dbReference type="Proteomes" id="UP000017836"/>
    </source>
</evidence>
<sequence length="62" mass="7033">MSQAALEKATTMEERSEKAITTEESSERAAIMHFDAVCTNVLEDWSNIRDDAIRRTRGEDQS</sequence>
<organism evidence="2 3">
    <name type="scientific">Amborella trichopoda</name>
    <dbReference type="NCBI Taxonomy" id="13333"/>
    <lineage>
        <taxon>Eukaryota</taxon>
        <taxon>Viridiplantae</taxon>
        <taxon>Streptophyta</taxon>
        <taxon>Embryophyta</taxon>
        <taxon>Tracheophyta</taxon>
        <taxon>Spermatophyta</taxon>
        <taxon>Magnoliopsida</taxon>
        <taxon>Amborellales</taxon>
        <taxon>Amborellaceae</taxon>
        <taxon>Amborella</taxon>
    </lineage>
</organism>
<dbReference type="EMBL" id="KI392078">
    <property type="protein sequence ID" value="ERN18813.1"/>
    <property type="molecule type" value="Genomic_DNA"/>
</dbReference>
<feature type="region of interest" description="Disordered" evidence="1">
    <location>
        <begin position="1"/>
        <end position="26"/>
    </location>
</feature>
<proteinExistence type="predicted"/>
<keyword evidence="3" id="KW-1185">Reference proteome</keyword>
<gene>
    <name evidence="2" type="ORF">AMTR_s00067p00099420</name>
</gene>
<accession>U5DEH9</accession>
<reference evidence="3" key="1">
    <citation type="journal article" date="2013" name="Science">
        <title>The Amborella genome and the evolution of flowering plants.</title>
        <authorList>
            <consortium name="Amborella Genome Project"/>
        </authorList>
    </citation>
    <scope>NUCLEOTIDE SEQUENCE [LARGE SCALE GENOMIC DNA]</scope>
</reference>
<name>U5DEH9_AMBTC</name>